<name>A0A6M4ME97_9ALTE</name>
<dbReference type="SUPFAM" id="SSF51735">
    <property type="entry name" value="NAD(P)-binding Rossmann-fold domains"/>
    <property type="match status" value="1"/>
</dbReference>
<keyword evidence="2 4" id="KW-0560">Oxidoreductase</keyword>
<evidence type="ECO:0000259" key="5">
    <source>
        <dbReference type="Pfam" id="PF00389"/>
    </source>
</evidence>
<dbReference type="PANTHER" id="PTHR43761">
    <property type="entry name" value="D-ISOMER SPECIFIC 2-HYDROXYACID DEHYDROGENASE FAMILY PROTEIN (AFU_ORTHOLOGUE AFUA_1G13630)"/>
    <property type="match status" value="1"/>
</dbReference>
<dbReference type="InterPro" id="IPR050418">
    <property type="entry name" value="D-iso_2-hydroxyacid_DH_PdxB"/>
</dbReference>
<gene>
    <name evidence="7" type="ORF">CA267_008940</name>
</gene>
<evidence type="ECO:0000313" key="8">
    <source>
        <dbReference type="Proteomes" id="UP000219285"/>
    </source>
</evidence>
<reference evidence="7 8" key="2">
    <citation type="submission" date="2020-04" db="EMBL/GenBank/DDBJ databases">
        <title>Complete genome sequence of Alteromonas pelagimontana 5.12T.</title>
        <authorList>
            <person name="Sinha R.K."/>
            <person name="Krishnan K.P."/>
            <person name="Kurian J.P."/>
        </authorList>
    </citation>
    <scope>NUCLEOTIDE SEQUENCE [LARGE SCALE GENOMIC DNA]</scope>
    <source>
        <strain evidence="7 8">5.12</strain>
    </source>
</reference>
<reference evidence="8" key="1">
    <citation type="submission" date="2014-12" db="EMBL/GenBank/DDBJ databases">
        <title>Complete genome sequence of a multi-drug resistant Klebsiella pneumoniae.</title>
        <authorList>
            <person name="Hua X."/>
            <person name="Chen Q."/>
            <person name="Li X."/>
            <person name="Feng Y."/>
            <person name="Ruan Z."/>
            <person name="Yu Y."/>
        </authorList>
    </citation>
    <scope>NUCLEOTIDE SEQUENCE [LARGE SCALE GENOMIC DNA]</scope>
    <source>
        <strain evidence="8">5.12</strain>
    </source>
</reference>
<dbReference type="GO" id="GO:0016616">
    <property type="term" value="F:oxidoreductase activity, acting on the CH-OH group of donors, NAD or NADP as acceptor"/>
    <property type="evidence" value="ECO:0007669"/>
    <property type="project" value="InterPro"/>
</dbReference>
<dbReference type="EMBL" id="CP052766">
    <property type="protein sequence ID" value="QJR80895.1"/>
    <property type="molecule type" value="Genomic_DNA"/>
</dbReference>
<evidence type="ECO:0000256" key="4">
    <source>
        <dbReference type="RuleBase" id="RU003719"/>
    </source>
</evidence>
<feature type="domain" description="D-isomer specific 2-hydroxyacid dehydrogenase catalytic" evidence="5">
    <location>
        <begin position="33"/>
        <end position="309"/>
    </location>
</feature>
<evidence type="ECO:0000259" key="6">
    <source>
        <dbReference type="Pfam" id="PF02826"/>
    </source>
</evidence>
<feature type="domain" description="D-isomer specific 2-hydroxyacid dehydrogenase NAD-binding" evidence="6">
    <location>
        <begin position="109"/>
        <end position="286"/>
    </location>
</feature>
<comment type="similarity">
    <text evidence="1 4">Belongs to the D-isomer specific 2-hydroxyacid dehydrogenase family.</text>
</comment>
<evidence type="ECO:0000256" key="2">
    <source>
        <dbReference type="ARBA" id="ARBA00023002"/>
    </source>
</evidence>
<dbReference type="InterPro" id="IPR006140">
    <property type="entry name" value="D-isomer_DH_NAD-bd"/>
</dbReference>
<evidence type="ECO:0000256" key="1">
    <source>
        <dbReference type="ARBA" id="ARBA00005854"/>
    </source>
</evidence>
<keyword evidence="3" id="KW-0520">NAD</keyword>
<dbReference type="InterPro" id="IPR006139">
    <property type="entry name" value="D-isomer_2_OHA_DH_cat_dom"/>
</dbReference>
<accession>A0A6M4ME97</accession>
<dbReference type="Pfam" id="PF02826">
    <property type="entry name" value="2-Hacid_dh_C"/>
    <property type="match status" value="1"/>
</dbReference>
<evidence type="ECO:0000313" key="7">
    <source>
        <dbReference type="EMBL" id="QJR80895.1"/>
    </source>
</evidence>
<protein>
    <submittedName>
        <fullName evidence="7">D-2-hydroxyacid dehydrogenase</fullName>
    </submittedName>
</protein>
<dbReference type="InterPro" id="IPR029753">
    <property type="entry name" value="D-isomer_DH_CS"/>
</dbReference>
<dbReference type="PROSITE" id="PS00671">
    <property type="entry name" value="D_2_HYDROXYACID_DH_3"/>
    <property type="match status" value="1"/>
</dbReference>
<dbReference type="CDD" id="cd12162">
    <property type="entry name" value="2-Hacid_dh_4"/>
    <property type="match status" value="1"/>
</dbReference>
<proteinExistence type="inferred from homology"/>
<dbReference type="Pfam" id="PF00389">
    <property type="entry name" value="2-Hacid_dh"/>
    <property type="match status" value="1"/>
</dbReference>
<dbReference type="InterPro" id="IPR036291">
    <property type="entry name" value="NAD(P)-bd_dom_sf"/>
</dbReference>
<dbReference type="AlphaFoldDB" id="A0A6M4ME97"/>
<dbReference type="OrthoDB" id="9805416at2"/>
<dbReference type="GO" id="GO:0051287">
    <property type="term" value="F:NAD binding"/>
    <property type="evidence" value="ECO:0007669"/>
    <property type="project" value="InterPro"/>
</dbReference>
<dbReference type="KEGG" id="apel:CA267_008940"/>
<dbReference type="Proteomes" id="UP000219285">
    <property type="component" value="Chromosome"/>
</dbReference>
<dbReference type="RefSeq" id="WP_075607805.1">
    <property type="nucleotide sequence ID" value="NZ_CP052766.1"/>
</dbReference>
<sequence length="311" mass="33614">MHAVLLDADTLNPDELDMSGLYNLPLQWSVFGATAPAEVAARIADASVILTNKVVLNAETLKAHAPHCRYIGVLATGMNNIDVEYCKHTNIKVANIEGYGTDAVAQHCLMLLLNLATSFSQYSDDVRQGKWEKSPHFCLLGHPVMEVAGKHLVIVGYGELGKRFAALAKALGMKVSVAARPGEPDDPRPSLDSLLPEADVVSLHCVLSEQTFHLMNAQRFSKMKRGAFIINTARGDLIDETALLAALRSGQLGGAGLDVLSTEPPDANHPLLHSGLANLIVTPHSAWLAKEARQRLVNIAVDHLQRFLSDL</sequence>
<keyword evidence="8" id="KW-1185">Reference proteome</keyword>
<organism evidence="7 8">
    <name type="scientific">Alteromonas pelagimontana</name>
    <dbReference type="NCBI Taxonomy" id="1858656"/>
    <lineage>
        <taxon>Bacteria</taxon>
        <taxon>Pseudomonadati</taxon>
        <taxon>Pseudomonadota</taxon>
        <taxon>Gammaproteobacteria</taxon>
        <taxon>Alteromonadales</taxon>
        <taxon>Alteromonadaceae</taxon>
        <taxon>Alteromonas/Salinimonas group</taxon>
        <taxon>Alteromonas</taxon>
    </lineage>
</organism>
<dbReference type="PANTHER" id="PTHR43761:SF1">
    <property type="entry name" value="D-ISOMER SPECIFIC 2-HYDROXYACID DEHYDROGENASE CATALYTIC DOMAIN-CONTAINING PROTEIN-RELATED"/>
    <property type="match status" value="1"/>
</dbReference>
<evidence type="ECO:0000256" key="3">
    <source>
        <dbReference type="ARBA" id="ARBA00023027"/>
    </source>
</evidence>
<dbReference type="Gene3D" id="3.40.50.720">
    <property type="entry name" value="NAD(P)-binding Rossmann-like Domain"/>
    <property type="match status" value="2"/>
</dbReference>
<dbReference type="SUPFAM" id="SSF52283">
    <property type="entry name" value="Formate/glycerate dehydrogenase catalytic domain-like"/>
    <property type="match status" value="1"/>
</dbReference>